<dbReference type="Pfam" id="PF00651">
    <property type="entry name" value="BTB"/>
    <property type="match status" value="1"/>
</dbReference>
<gene>
    <name evidence="2" type="ORF">FOQG_14761</name>
</gene>
<organism evidence="2 3">
    <name type="scientific">Fusarium oxysporum f. sp. raphani 54005</name>
    <dbReference type="NCBI Taxonomy" id="1089458"/>
    <lineage>
        <taxon>Eukaryota</taxon>
        <taxon>Fungi</taxon>
        <taxon>Dikarya</taxon>
        <taxon>Ascomycota</taxon>
        <taxon>Pezizomycotina</taxon>
        <taxon>Sordariomycetes</taxon>
        <taxon>Hypocreomycetidae</taxon>
        <taxon>Hypocreales</taxon>
        <taxon>Nectriaceae</taxon>
        <taxon>Fusarium</taxon>
        <taxon>Fusarium oxysporum species complex</taxon>
    </lineage>
</organism>
<dbReference type="Gene3D" id="3.30.710.10">
    <property type="entry name" value="Potassium Channel Kv1.1, Chain A"/>
    <property type="match status" value="1"/>
</dbReference>
<dbReference type="EMBL" id="JH658437">
    <property type="protein sequence ID" value="EXK80713.1"/>
    <property type="molecule type" value="Genomic_DNA"/>
</dbReference>
<evidence type="ECO:0000259" key="1">
    <source>
        <dbReference type="PROSITE" id="PS50097"/>
    </source>
</evidence>
<dbReference type="HOGENOM" id="CLU_1204831_0_0_1"/>
<dbReference type="PANTHER" id="PTHR47843">
    <property type="entry name" value="BTB DOMAIN-CONTAINING PROTEIN-RELATED"/>
    <property type="match status" value="1"/>
</dbReference>
<dbReference type="InterPro" id="IPR000210">
    <property type="entry name" value="BTB/POZ_dom"/>
</dbReference>
<feature type="domain" description="BTB" evidence="1">
    <location>
        <begin position="14"/>
        <end position="80"/>
    </location>
</feature>
<dbReference type="SUPFAM" id="SSF54695">
    <property type="entry name" value="POZ domain"/>
    <property type="match status" value="1"/>
</dbReference>
<dbReference type="SMART" id="SM00225">
    <property type="entry name" value="BTB"/>
    <property type="match status" value="1"/>
</dbReference>
<reference evidence="2 3" key="1">
    <citation type="submission" date="2011-11" db="EMBL/GenBank/DDBJ databases">
        <title>The Genome Sequence of Fusarium oxysporum PHW815.</title>
        <authorList>
            <consortium name="The Broad Institute Genome Sequencing Platform"/>
            <person name="Ma L.-J."/>
            <person name="Gale L.R."/>
            <person name="Schwartz D.C."/>
            <person name="Zhou S."/>
            <person name="Corby-Kistler H."/>
            <person name="Young S.K."/>
            <person name="Zeng Q."/>
            <person name="Gargeya S."/>
            <person name="Fitzgerald M."/>
            <person name="Haas B."/>
            <person name="Abouelleil A."/>
            <person name="Alvarado L."/>
            <person name="Arachchi H.M."/>
            <person name="Berlin A."/>
            <person name="Brown A."/>
            <person name="Chapman S.B."/>
            <person name="Chen Z."/>
            <person name="Dunbar C."/>
            <person name="Freedman E."/>
            <person name="Gearin G."/>
            <person name="Goldberg J."/>
            <person name="Griggs A."/>
            <person name="Gujja S."/>
            <person name="Heiman D."/>
            <person name="Howarth C."/>
            <person name="Larson L."/>
            <person name="Lui A."/>
            <person name="MacDonald P.J.P."/>
            <person name="Montmayeur A."/>
            <person name="Murphy C."/>
            <person name="Neiman D."/>
            <person name="Pearson M."/>
            <person name="Priest M."/>
            <person name="Roberts A."/>
            <person name="Saif S."/>
            <person name="Shea T."/>
            <person name="Shenoy N."/>
            <person name="Sisk P."/>
            <person name="Stolte C."/>
            <person name="Sykes S."/>
            <person name="Wortman J."/>
            <person name="Nusbaum C."/>
            <person name="Birren B."/>
        </authorList>
    </citation>
    <scope>NUCLEOTIDE SEQUENCE [LARGE SCALE GENOMIC DNA]</scope>
    <source>
        <strain evidence="2 3">54005</strain>
    </source>
</reference>
<keyword evidence="3" id="KW-1185">Reference proteome</keyword>
<dbReference type="Proteomes" id="UP000030663">
    <property type="component" value="Unassembled WGS sequence"/>
</dbReference>
<sequence length="276" mass="31443">MGSKPLEAFGASLKDVVIRCNGQEFAVHSLVLFCHSDYFKMQLTGPWKSQDKIIEIKDFAVDVVEAMIRFVYSFEYDAPADTSAMIFHAKFYQIGDKYGIETLKKQALNKFKDVFVEAEVTADYANDLADTITVVYTTTPPVDRGLRDIVVESSYDDDLEELMPETSFKEGLVRNGDFSADLISFINENMEDCWDCKCLSCKYVFAFRIQSSGVIFPALQNPTPIRCLLYGWKPPADTDGDWVYYVKGYPLLGQGRRQDVIEILKKHEEESSIDWV</sequence>
<dbReference type="PROSITE" id="PS50097">
    <property type="entry name" value="BTB"/>
    <property type="match status" value="1"/>
</dbReference>
<dbReference type="InterPro" id="IPR011333">
    <property type="entry name" value="SKP1/BTB/POZ_sf"/>
</dbReference>
<protein>
    <recommendedName>
        <fullName evidence="1">BTB domain-containing protein</fullName>
    </recommendedName>
</protein>
<dbReference type="OrthoDB" id="6359816at2759"/>
<accession>X0BPA2</accession>
<dbReference type="CDD" id="cd18186">
    <property type="entry name" value="BTB_POZ_ZBTB_KLHL-like"/>
    <property type="match status" value="1"/>
</dbReference>
<dbReference type="PANTHER" id="PTHR47843:SF5">
    <property type="entry name" value="BTB_POZ DOMAIN PROTEIN"/>
    <property type="match status" value="1"/>
</dbReference>
<evidence type="ECO:0000313" key="3">
    <source>
        <dbReference type="Proteomes" id="UP000030663"/>
    </source>
</evidence>
<proteinExistence type="predicted"/>
<dbReference type="AlphaFoldDB" id="X0BPA2"/>
<evidence type="ECO:0000313" key="2">
    <source>
        <dbReference type="EMBL" id="EXK80713.1"/>
    </source>
</evidence>
<name>X0BPA2_FUSOX</name>